<name>A0A7S0TCQ8_9STRA</name>
<gene>
    <name evidence="2" type="ORF">PDEL0327_LOCUS592</name>
</gene>
<keyword evidence="1" id="KW-0472">Membrane</keyword>
<protein>
    <submittedName>
        <fullName evidence="2">Uncharacterized protein</fullName>
    </submittedName>
</protein>
<proteinExistence type="predicted"/>
<keyword evidence="1" id="KW-0812">Transmembrane</keyword>
<keyword evidence="1" id="KW-1133">Transmembrane helix</keyword>
<evidence type="ECO:0000256" key="1">
    <source>
        <dbReference type="SAM" id="Phobius"/>
    </source>
</evidence>
<accession>A0A7S0TCQ8</accession>
<organism evidence="2">
    <name type="scientific">Pseudo-nitzschia delicatissima</name>
    <dbReference type="NCBI Taxonomy" id="44447"/>
    <lineage>
        <taxon>Eukaryota</taxon>
        <taxon>Sar</taxon>
        <taxon>Stramenopiles</taxon>
        <taxon>Ochrophyta</taxon>
        <taxon>Bacillariophyta</taxon>
        <taxon>Bacillariophyceae</taxon>
        <taxon>Bacillariophycidae</taxon>
        <taxon>Bacillariales</taxon>
        <taxon>Bacillariaceae</taxon>
        <taxon>Pseudo-nitzschia</taxon>
    </lineage>
</organism>
<feature type="transmembrane region" description="Helical" evidence="1">
    <location>
        <begin position="470"/>
        <end position="487"/>
    </location>
</feature>
<reference evidence="2" key="1">
    <citation type="submission" date="2021-01" db="EMBL/GenBank/DDBJ databases">
        <authorList>
            <person name="Corre E."/>
            <person name="Pelletier E."/>
            <person name="Niang G."/>
            <person name="Scheremetjew M."/>
            <person name="Finn R."/>
            <person name="Kale V."/>
            <person name="Holt S."/>
            <person name="Cochrane G."/>
            <person name="Meng A."/>
            <person name="Brown T."/>
            <person name="Cohen L."/>
        </authorList>
    </citation>
    <scope>NUCLEOTIDE SEQUENCE</scope>
    <source>
        <strain evidence="2">B596</strain>
    </source>
</reference>
<feature type="transmembrane region" description="Helical" evidence="1">
    <location>
        <begin position="435"/>
        <end position="458"/>
    </location>
</feature>
<evidence type="ECO:0000313" key="2">
    <source>
        <dbReference type="EMBL" id="CAD8729099.1"/>
    </source>
</evidence>
<dbReference type="AlphaFoldDB" id="A0A7S0TCQ8"/>
<dbReference type="EMBL" id="HBFG01000766">
    <property type="protein sequence ID" value="CAD8729099.1"/>
    <property type="molecule type" value="Transcribed_RNA"/>
</dbReference>
<sequence length="622" mass="69584">MGAQPSRTERSALLADTVAAIANDTASVDDEDWEASDGEAWPTSSERYIPIGDATSKVSSVGSSRLASEFTMGTGFHHLTEKGNKAMFDEGCASILQPKDGGNLTDYYTEDAMALMKHHGLSGLRARNHTYLRKILLVTDAPHAIKVYIGNEDGPCVVGMALVRDGIVFTSGVLSEKYCAPLTLEVDKDCPILDTIEMQSCTWLGKNQILNKKMTYLKLSSGENTMVFGKPHISGFDGERSIYAPLEQTHGKLCISAVGYFSNKPVSLQIVDLGWDCQDVVDAMDTNVYYHNGVISGNITRSRKAEVEFLGSITTDQDYVWEVLEGCMDAIENSSPSYGELLPNAVDLLEEALSGDIKAIHSVLRMDRYLTHIVQKKQKIQTFSNDRANFYAKLIPLKQMWGILSNTIERIKRVNSYQPELNSFSVAFLEGTDDFFWQAWFVFLTQLTLLILTASHCWSHGNNIFDHPSPLKIVVSVCGTIVVAFLAKGFKGNFDHFLVIFPEYADTTLCWLDALSNVLGGIVVAFCTFFLLLMADNNLDVVLNATALLFVLELDELMVDTNQIYVTSLYRAYFMKAIIKDLNESDKRYWDHSYLRKNRGEHYRIHLPSCSLFFFSPKEENQ</sequence>
<feature type="transmembrane region" description="Helical" evidence="1">
    <location>
        <begin position="514"/>
        <end position="535"/>
    </location>
</feature>